<evidence type="ECO:0000313" key="2">
    <source>
        <dbReference type="EMBL" id="MBB6729958.1"/>
    </source>
</evidence>
<protein>
    <submittedName>
        <fullName evidence="2">Uncharacterized protein</fullName>
    </submittedName>
</protein>
<evidence type="ECO:0000256" key="1">
    <source>
        <dbReference type="SAM" id="SignalP"/>
    </source>
</evidence>
<proteinExistence type="predicted"/>
<keyword evidence="3" id="KW-1185">Reference proteome</keyword>
<keyword evidence="1" id="KW-0732">Signal</keyword>
<accession>A0A7X0SHB3</accession>
<evidence type="ECO:0000313" key="3">
    <source>
        <dbReference type="Proteomes" id="UP000564644"/>
    </source>
</evidence>
<gene>
    <name evidence="2" type="ORF">H7C18_03525</name>
</gene>
<dbReference type="AlphaFoldDB" id="A0A7X0SHB3"/>
<reference evidence="2 3" key="1">
    <citation type="submission" date="2020-08" db="EMBL/GenBank/DDBJ databases">
        <title>Cohnella phylogeny.</title>
        <authorList>
            <person name="Dunlap C."/>
        </authorList>
    </citation>
    <scope>NUCLEOTIDE SEQUENCE [LARGE SCALE GENOMIC DNA]</scope>
    <source>
        <strain evidence="2 3">CBP 2801</strain>
    </source>
</reference>
<comment type="caution">
    <text evidence="2">The sequence shown here is derived from an EMBL/GenBank/DDBJ whole genome shotgun (WGS) entry which is preliminary data.</text>
</comment>
<feature type="signal peptide" evidence="1">
    <location>
        <begin position="1"/>
        <end position="23"/>
    </location>
</feature>
<dbReference type="EMBL" id="JACJVO010000003">
    <property type="protein sequence ID" value="MBB6729958.1"/>
    <property type="molecule type" value="Genomic_DNA"/>
</dbReference>
<name>A0A7X0SHB3_9BACL</name>
<feature type="chain" id="PRO_5039301044" evidence="1">
    <location>
        <begin position="24"/>
        <end position="170"/>
    </location>
</feature>
<sequence length="170" mass="19381">MRKKLWGGILLAAVCLLPLQAVVADDSRYQPTKQTPDTQTVYITDIETKDGHTYVTADPIQWYEGEAANQAFREHEQDPDMTEAPDGYYIVNDVVDPHTYELSPDAVVELQYYNSTGKWSEADINWNERVSEAKFVSLFTPSDKEIMMGFPYHLTVQDGKIVKVVQQYVP</sequence>
<dbReference type="Proteomes" id="UP000564644">
    <property type="component" value="Unassembled WGS sequence"/>
</dbReference>
<dbReference type="RefSeq" id="WP_185127618.1">
    <property type="nucleotide sequence ID" value="NZ_JACJVO010000003.1"/>
</dbReference>
<organism evidence="2 3">
    <name type="scientific">Cohnella zeiphila</name>
    <dbReference type="NCBI Taxonomy" id="2761120"/>
    <lineage>
        <taxon>Bacteria</taxon>
        <taxon>Bacillati</taxon>
        <taxon>Bacillota</taxon>
        <taxon>Bacilli</taxon>
        <taxon>Bacillales</taxon>
        <taxon>Paenibacillaceae</taxon>
        <taxon>Cohnella</taxon>
    </lineage>
</organism>